<reference evidence="3 4" key="1">
    <citation type="submission" date="2024-04" db="EMBL/GenBank/DDBJ databases">
        <title>Novel species of the genus Ideonella isolated from streams.</title>
        <authorList>
            <person name="Lu H."/>
        </authorList>
    </citation>
    <scope>NUCLEOTIDE SEQUENCE [LARGE SCALE GENOMIC DNA]</scope>
    <source>
        <strain evidence="3 4">DXS29W</strain>
    </source>
</reference>
<comment type="caution">
    <text evidence="3">The sequence shown here is derived from an EMBL/GenBank/DDBJ whole genome shotgun (WGS) entry which is preliminary data.</text>
</comment>
<dbReference type="PROSITE" id="PS51257">
    <property type="entry name" value="PROKAR_LIPOPROTEIN"/>
    <property type="match status" value="1"/>
</dbReference>
<proteinExistence type="inferred from homology"/>
<dbReference type="Gene3D" id="2.120.10.30">
    <property type="entry name" value="TolB, C-terminal domain"/>
    <property type="match status" value="1"/>
</dbReference>
<keyword evidence="2" id="KW-0732">Signal</keyword>
<dbReference type="RefSeq" id="WP_341424145.1">
    <property type="nucleotide sequence ID" value="NZ_JBBUTG010000001.1"/>
</dbReference>
<evidence type="ECO:0000313" key="3">
    <source>
        <dbReference type="EMBL" id="MEK8029812.1"/>
    </source>
</evidence>
<name>A0ABU9BIM6_9BURK</name>
<dbReference type="PANTHER" id="PTHR36842">
    <property type="entry name" value="PROTEIN TOLB HOMOLOG"/>
    <property type="match status" value="1"/>
</dbReference>
<comment type="similarity">
    <text evidence="1">Belongs to the TolB family.</text>
</comment>
<sequence length="331" mass="36132">MKTSTIALTLSATLLAAPAFAGTASGCIPQHPLEPASSFPSLPGRLVFHSYVSYGDGGSRLFLYDFAAKTLTRLDSAAWNITDPMNAHFSPDGKRLVFMGRQLGNWHVFVWTPGSPQAPVNLTSSLGGRNEDPKYSFDGTQLVIKHEGDLYLGQWATDGQSVVSWQAITTDGWATEESMPYLTPSGKYLFFVAGTGASMRIRRMDMATKKTTTFSTPPDGAHEYYPVVRDYSTYFYTRTLANTGNDQILRHPIGQATGKPEVLALNDCDRDNSDAAPVDEDLLAFSSDAYDSTYELVIGDLRNGKVWRIAPGLISGSDGRNKLGANYTARR</sequence>
<dbReference type="EMBL" id="JBBUTG010000001">
    <property type="protein sequence ID" value="MEK8029812.1"/>
    <property type="molecule type" value="Genomic_DNA"/>
</dbReference>
<feature type="signal peptide" evidence="2">
    <location>
        <begin position="1"/>
        <end position="21"/>
    </location>
</feature>
<gene>
    <name evidence="3" type="ORF">AACH06_03170</name>
</gene>
<dbReference type="Proteomes" id="UP001371218">
    <property type="component" value="Unassembled WGS sequence"/>
</dbReference>
<dbReference type="Pfam" id="PF07676">
    <property type="entry name" value="PD40"/>
    <property type="match status" value="1"/>
</dbReference>
<dbReference type="InterPro" id="IPR011042">
    <property type="entry name" value="6-blade_b-propeller_TolB-like"/>
</dbReference>
<organism evidence="3 4">
    <name type="scientific">Ideonella lacteola</name>
    <dbReference type="NCBI Taxonomy" id="2984193"/>
    <lineage>
        <taxon>Bacteria</taxon>
        <taxon>Pseudomonadati</taxon>
        <taxon>Pseudomonadota</taxon>
        <taxon>Betaproteobacteria</taxon>
        <taxon>Burkholderiales</taxon>
        <taxon>Sphaerotilaceae</taxon>
        <taxon>Ideonella</taxon>
    </lineage>
</organism>
<dbReference type="SUPFAM" id="SSF82171">
    <property type="entry name" value="DPP6 N-terminal domain-like"/>
    <property type="match status" value="1"/>
</dbReference>
<accession>A0ABU9BIM6</accession>
<evidence type="ECO:0000256" key="2">
    <source>
        <dbReference type="SAM" id="SignalP"/>
    </source>
</evidence>
<dbReference type="InterPro" id="IPR011659">
    <property type="entry name" value="WD40"/>
</dbReference>
<feature type="chain" id="PRO_5046748842" evidence="2">
    <location>
        <begin position="22"/>
        <end position="331"/>
    </location>
</feature>
<evidence type="ECO:0000313" key="4">
    <source>
        <dbReference type="Proteomes" id="UP001371218"/>
    </source>
</evidence>
<protein>
    <submittedName>
        <fullName evidence="3">Uncharacterized protein</fullName>
    </submittedName>
</protein>
<evidence type="ECO:0000256" key="1">
    <source>
        <dbReference type="ARBA" id="ARBA00009820"/>
    </source>
</evidence>
<keyword evidence="4" id="KW-1185">Reference proteome</keyword>